<dbReference type="Proteomes" id="UP000031549">
    <property type="component" value="Unassembled WGS sequence"/>
</dbReference>
<evidence type="ECO:0000313" key="2">
    <source>
        <dbReference type="Proteomes" id="UP000031549"/>
    </source>
</evidence>
<gene>
    <name evidence="1" type="ORF">PI95_011025</name>
</gene>
<organism evidence="1 2">
    <name type="scientific">Hassallia byssoidea VB512170</name>
    <dbReference type="NCBI Taxonomy" id="1304833"/>
    <lineage>
        <taxon>Bacteria</taxon>
        <taxon>Bacillati</taxon>
        <taxon>Cyanobacteriota</taxon>
        <taxon>Cyanophyceae</taxon>
        <taxon>Nostocales</taxon>
        <taxon>Tolypothrichaceae</taxon>
        <taxon>Hassallia</taxon>
    </lineage>
</organism>
<proteinExistence type="predicted"/>
<dbReference type="EMBL" id="JTCM02000018">
    <property type="protein sequence ID" value="NEU73078.1"/>
    <property type="molecule type" value="Genomic_DNA"/>
</dbReference>
<dbReference type="AlphaFoldDB" id="A0A846H801"/>
<comment type="caution">
    <text evidence="1">The sequence shown here is derived from an EMBL/GenBank/DDBJ whole genome shotgun (WGS) entry which is preliminary data.</text>
</comment>
<reference evidence="1 2" key="1">
    <citation type="journal article" date="2015" name="Genome Announc.">
        <title>Draft Genome Sequence of Cyanobacterium Hassallia byssoidea Strain VB512170, Isolated from Monuments in India.</title>
        <authorList>
            <person name="Singh D."/>
            <person name="Chandrababunaidu M.M."/>
            <person name="Panda A."/>
            <person name="Sen D."/>
            <person name="Bhattacharyya S."/>
            <person name="Adhikary S.P."/>
            <person name="Tripathy S."/>
        </authorList>
    </citation>
    <scope>NUCLEOTIDE SEQUENCE [LARGE SCALE GENOMIC DNA]</scope>
    <source>
        <strain evidence="1 2">VB512170</strain>
    </source>
</reference>
<accession>A0A846H801</accession>
<evidence type="ECO:0000313" key="1">
    <source>
        <dbReference type="EMBL" id="NEU73078.1"/>
    </source>
</evidence>
<dbReference type="RefSeq" id="WP_039737447.1">
    <property type="nucleotide sequence ID" value="NZ_JTCM02000018.1"/>
</dbReference>
<name>A0A846H801_9CYAN</name>
<keyword evidence="2" id="KW-1185">Reference proteome</keyword>
<protein>
    <submittedName>
        <fullName evidence="1">Uncharacterized protein</fullName>
    </submittedName>
</protein>
<sequence length="152" mass="17351">MRKNQLLYILFALSLLSILGFSYVSDLSERSPITSCRRWGFYSSKGEKYYAHPEKIVVKPWVGPHNVYGMFMIPDGYRNDFFFTVTIDKTDVHCGVMDEAATKFAAGVNAKPGYYLIKGLLNTRVALQLIIQGKGDQLKQPQNWRVGYVNKE</sequence>